<accession>A0A365MY58</accession>
<reference evidence="2 3" key="1">
    <citation type="submission" date="2017-12" db="EMBL/GenBank/DDBJ databases">
        <title>Genome sequence of the mycotoxigenic crop pathogen Fusarium proliferatum, strain ITEM 2341 from Date Palm.</title>
        <authorList>
            <person name="Almiman B.F."/>
            <person name="Shittu T.A."/>
            <person name="Muthumeenakshi S."/>
            <person name="Baroncelli R."/>
            <person name="Sreenivasaprasada S."/>
        </authorList>
    </citation>
    <scope>NUCLEOTIDE SEQUENCE [LARGE SCALE GENOMIC DNA]</scope>
    <source>
        <strain evidence="2 3">ITEM 2341</strain>
    </source>
</reference>
<comment type="caution">
    <text evidence="2">The sequence shown here is derived from an EMBL/GenBank/DDBJ whole genome shotgun (WGS) entry which is preliminary data.</text>
</comment>
<gene>
    <name evidence="2" type="ORF">FPRO05_02230</name>
</gene>
<feature type="region of interest" description="Disordered" evidence="1">
    <location>
        <begin position="1"/>
        <end position="21"/>
    </location>
</feature>
<proteinExistence type="predicted"/>
<sequence length="88" mass="9431">MSDDQQKSESPEYTSGGKRPFVSTYENAVQAPSLKVGDSVYLLNTDGSREGPYLVATAPASGQCTLCHTDGNPFRNNADIDVDELEAC</sequence>
<name>A0A365MY58_GIBIN</name>
<dbReference type="EMBL" id="PKMI01000028">
    <property type="protein sequence ID" value="RBA13436.1"/>
    <property type="molecule type" value="Genomic_DNA"/>
</dbReference>
<protein>
    <submittedName>
        <fullName evidence="2">Uncharacterized protein</fullName>
    </submittedName>
</protein>
<feature type="compositionally biased region" description="Basic and acidic residues" evidence="1">
    <location>
        <begin position="1"/>
        <end position="10"/>
    </location>
</feature>
<organism evidence="2 3">
    <name type="scientific">Gibberella intermedia</name>
    <name type="common">Bulb rot disease fungus</name>
    <name type="synonym">Fusarium proliferatum</name>
    <dbReference type="NCBI Taxonomy" id="948311"/>
    <lineage>
        <taxon>Eukaryota</taxon>
        <taxon>Fungi</taxon>
        <taxon>Dikarya</taxon>
        <taxon>Ascomycota</taxon>
        <taxon>Pezizomycotina</taxon>
        <taxon>Sordariomycetes</taxon>
        <taxon>Hypocreomycetidae</taxon>
        <taxon>Hypocreales</taxon>
        <taxon>Nectriaceae</taxon>
        <taxon>Fusarium</taxon>
        <taxon>Fusarium fujikuroi species complex</taxon>
    </lineage>
</organism>
<evidence type="ECO:0000313" key="2">
    <source>
        <dbReference type="EMBL" id="RBA13436.1"/>
    </source>
</evidence>
<evidence type="ECO:0000313" key="3">
    <source>
        <dbReference type="Proteomes" id="UP000251714"/>
    </source>
</evidence>
<dbReference type="Proteomes" id="UP000251714">
    <property type="component" value="Unassembled WGS sequence"/>
</dbReference>
<dbReference type="AlphaFoldDB" id="A0A365MY58"/>
<evidence type="ECO:0000256" key="1">
    <source>
        <dbReference type="SAM" id="MobiDB-lite"/>
    </source>
</evidence>